<dbReference type="SUPFAM" id="SSF53300">
    <property type="entry name" value="vWA-like"/>
    <property type="match status" value="1"/>
</dbReference>
<feature type="domain" description="Beta/gamma crystallin 'Greek key'" evidence="3">
    <location>
        <begin position="411"/>
        <end position="500"/>
    </location>
</feature>
<evidence type="ECO:0000259" key="3">
    <source>
        <dbReference type="SMART" id="SM00247"/>
    </source>
</evidence>
<feature type="non-terminal residue" evidence="4">
    <location>
        <position position="1"/>
    </location>
</feature>
<keyword evidence="5" id="KW-1185">Reference proteome</keyword>
<sequence>LNRTQALGSDVWFGVGNSKDVPSPDEGRHPYVFAHQCNLSANIPDVKAAVDTWTTTPGLDLPEAQFYGLDQVAEPPSGKIGWRSDAKRIIVWIGDAGGHDPVCKAITGLSYDITEASVTEKLVAEKISVLAMSLNTSSTPAGLDNPIEGVSALYRDNCGTSGQQGQGTRIANATGGKLVQGVSPDTVVEQIVAELATQIASIRNVRLVASGATAQFVQAIAPTDGYGPLSRNQDHEISFDVSWLGNVAGTTGVQVFNGSLDVVADGEVIGGKTVKIAVPAIIPPRPPGPYGQIPIIVELYDHFFSKSSIWGADPGRRLLLSQDTPELLTPYQMDNTVSSLKIRPGPDFDPNAHYEVSFYRDPNYISTQLVLKPGEYGDIHYPPINFGDVISSVKFNHGVPPAPQVTPIPVVAELYSAANYGGRKLIVFEDVDNLATYSAYDNLTYSVKVFKGPNYTPGDKIRLYDTFTGTGAYIDLEPGEYPDLQKSHTFGYKTSSTRFIKGDGTGSQAVPSGSMEYTHIPLIVELYDHFFSKSSIWGADPGRRLLLSQDTADLATPYQMADTVSSLKIRPGPNFDPTAHYEVSFYRDANYISTQLVLKPGEYGDIHYPPIQFGDVISSVKFNQGVPPAPAVTNIPVVAELYDGLNYGGRKLIIFEDVDNLGTYSAYDNLTSSVKVFKGPNYTPGDKIRLYDTFNGTGKYIDLAPGEYPDLQQSHTFSNLASSTRFIKGDGTGSEPVPPGSMEYTHIPLIVELYDHFFSKSSIWGADPGRRLLLSQDTADLGTPYQMTDTVSSLKIRPGPNFDPNAHYEVSFYRDPNYISSQLVLKPGEYGDIHYPPIQFGDAISSVKFNQGVPPATPLTPIPVVAELYSAANYGGRKLIIFENVDNLATYSAYDNLTYSVKVFAGPNYTAGDKIRLYDTFSGSGTYIDLEPGEYPDLTKSHTFGGKTSSTRFIKA</sequence>
<dbReference type="InterPro" id="IPR011024">
    <property type="entry name" value="G_crystallin-like"/>
</dbReference>
<dbReference type="InterPro" id="IPR002369">
    <property type="entry name" value="Integrin_bsu_VWA"/>
</dbReference>
<feature type="domain" description="Beta/gamma crystallin 'Greek key'" evidence="3">
    <location>
        <begin position="638"/>
        <end position="727"/>
    </location>
</feature>
<dbReference type="InterPro" id="IPR001064">
    <property type="entry name" value="Beta/gamma_crystallin"/>
</dbReference>
<dbReference type="EMBL" id="JAMZMM010000042">
    <property type="protein sequence ID" value="MCP2728154.1"/>
    <property type="molecule type" value="Genomic_DNA"/>
</dbReference>
<dbReference type="SUPFAM" id="SSF49695">
    <property type="entry name" value="gamma-Crystallin-like"/>
    <property type="match status" value="6"/>
</dbReference>
<dbReference type="InterPro" id="IPR036465">
    <property type="entry name" value="vWFA_dom_sf"/>
</dbReference>
<dbReference type="Pfam" id="PF00362">
    <property type="entry name" value="Integrin_beta"/>
    <property type="match status" value="1"/>
</dbReference>
<comment type="similarity">
    <text evidence="1">Belongs to the beta/gamma-crystallin family.</text>
</comment>
<dbReference type="SMART" id="SM00247">
    <property type="entry name" value="XTALbg"/>
    <property type="match status" value="3"/>
</dbReference>
<reference evidence="4" key="1">
    <citation type="submission" date="2022-06" db="EMBL/GenBank/DDBJ databases">
        <title>New cyanobacteria of genus Symplocastrum in benthos of Lake Baikal.</title>
        <authorList>
            <person name="Sorokovikova E."/>
            <person name="Tikhonova I."/>
            <person name="Krasnopeev A."/>
            <person name="Evseev P."/>
            <person name="Gladkikh A."/>
            <person name="Belykh O."/>
        </authorList>
    </citation>
    <scope>NUCLEOTIDE SEQUENCE</scope>
    <source>
        <strain evidence="4">BBK-W-15</strain>
    </source>
</reference>
<name>A0AAE3GQ91_9CYAN</name>
<evidence type="ECO:0000256" key="2">
    <source>
        <dbReference type="ARBA" id="ARBA00022737"/>
    </source>
</evidence>
<dbReference type="AlphaFoldDB" id="A0AAE3GQ91"/>
<keyword evidence="2" id="KW-0677">Repeat</keyword>
<feature type="domain" description="Beta/gamma crystallin 'Greek key'" evidence="3">
    <location>
        <begin position="865"/>
        <end position="954"/>
    </location>
</feature>
<evidence type="ECO:0000256" key="1">
    <source>
        <dbReference type="ARBA" id="ARBA00009646"/>
    </source>
</evidence>
<protein>
    <recommendedName>
        <fullName evidence="3">Beta/gamma crystallin 'Greek key' domain-containing protein</fullName>
    </recommendedName>
</protein>
<dbReference type="Gene3D" id="3.40.50.410">
    <property type="entry name" value="von Willebrand factor, type A domain"/>
    <property type="match status" value="1"/>
</dbReference>
<dbReference type="Gene3D" id="2.60.20.10">
    <property type="entry name" value="Crystallins"/>
    <property type="match status" value="6"/>
</dbReference>
<evidence type="ECO:0000313" key="5">
    <source>
        <dbReference type="Proteomes" id="UP001204953"/>
    </source>
</evidence>
<organism evidence="4 5">
    <name type="scientific">Limnofasciculus baicalensis BBK-W-15</name>
    <dbReference type="NCBI Taxonomy" id="2699891"/>
    <lineage>
        <taxon>Bacteria</taxon>
        <taxon>Bacillati</taxon>
        <taxon>Cyanobacteriota</taxon>
        <taxon>Cyanophyceae</taxon>
        <taxon>Coleofasciculales</taxon>
        <taxon>Coleofasciculaceae</taxon>
        <taxon>Limnofasciculus</taxon>
        <taxon>Limnofasciculus baicalensis</taxon>
    </lineage>
</organism>
<proteinExistence type="inferred from homology"/>
<accession>A0AAE3GQ91</accession>
<evidence type="ECO:0000313" key="4">
    <source>
        <dbReference type="EMBL" id="MCP2728154.1"/>
    </source>
</evidence>
<dbReference type="Proteomes" id="UP001204953">
    <property type="component" value="Unassembled WGS sequence"/>
</dbReference>
<comment type="caution">
    <text evidence="4">The sequence shown here is derived from an EMBL/GenBank/DDBJ whole genome shotgun (WGS) entry which is preliminary data.</text>
</comment>
<gene>
    <name evidence="4" type="ORF">NJ959_06655</name>
</gene>